<dbReference type="SUPFAM" id="SSF53474">
    <property type="entry name" value="alpha/beta-Hydrolases"/>
    <property type="match status" value="1"/>
</dbReference>
<gene>
    <name evidence="1" type="ORF">NEZAVI_LOCUS7890</name>
</gene>
<dbReference type="Gene3D" id="1.10.1470.20">
    <property type="entry name" value="Fatty acid synthase, domain 2"/>
    <property type="match status" value="1"/>
</dbReference>
<accession>A0A9P0HAA3</accession>
<keyword evidence="2" id="KW-1185">Reference proteome</keyword>
<sequence>MPSATLPKRPKPFFIVHPIEGVVSLLEEFTSNLPFNVYGFQYTKDVPDDSIRSKKGDADECDAFAYYITLIKNVDYLEYSKLQEEFKALPDFNSRLELCAQKLKDYSESEEDLKAAIVAFYKKLIAIDRYKASAIFEGKVVLFKTEESSLVIESDYGLKKICKHSPEIHSFSTTHQDIIKGQVAKEIADKIIKL</sequence>
<dbReference type="InterPro" id="IPR029058">
    <property type="entry name" value="AB_hydrolase_fold"/>
</dbReference>
<evidence type="ECO:0000313" key="2">
    <source>
        <dbReference type="Proteomes" id="UP001152798"/>
    </source>
</evidence>
<reference evidence="1" key="1">
    <citation type="submission" date="2022-01" db="EMBL/GenBank/DDBJ databases">
        <authorList>
            <person name="King R."/>
        </authorList>
    </citation>
    <scope>NUCLEOTIDE SEQUENCE</scope>
</reference>
<name>A0A9P0HAA3_NEZVI</name>
<organism evidence="1 2">
    <name type="scientific">Nezara viridula</name>
    <name type="common">Southern green stink bug</name>
    <name type="synonym">Cimex viridulus</name>
    <dbReference type="NCBI Taxonomy" id="85310"/>
    <lineage>
        <taxon>Eukaryota</taxon>
        <taxon>Metazoa</taxon>
        <taxon>Ecdysozoa</taxon>
        <taxon>Arthropoda</taxon>
        <taxon>Hexapoda</taxon>
        <taxon>Insecta</taxon>
        <taxon>Pterygota</taxon>
        <taxon>Neoptera</taxon>
        <taxon>Paraneoptera</taxon>
        <taxon>Hemiptera</taxon>
        <taxon>Heteroptera</taxon>
        <taxon>Panheteroptera</taxon>
        <taxon>Pentatomomorpha</taxon>
        <taxon>Pentatomoidea</taxon>
        <taxon>Pentatomidae</taxon>
        <taxon>Pentatominae</taxon>
        <taxon>Nezara</taxon>
    </lineage>
</organism>
<dbReference type="AlphaFoldDB" id="A0A9P0HAA3"/>
<dbReference type="EMBL" id="OV725080">
    <property type="protein sequence ID" value="CAH1398194.1"/>
    <property type="molecule type" value="Genomic_DNA"/>
</dbReference>
<protein>
    <submittedName>
        <fullName evidence="1">Uncharacterized protein</fullName>
    </submittedName>
</protein>
<evidence type="ECO:0000313" key="1">
    <source>
        <dbReference type="EMBL" id="CAH1398194.1"/>
    </source>
</evidence>
<proteinExistence type="predicted"/>
<dbReference type="Proteomes" id="UP001152798">
    <property type="component" value="Chromosome 4"/>
</dbReference>